<dbReference type="InterPro" id="IPR027417">
    <property type="entry name" value="P-loop_NTPase"/>
</dbReference>
<feature type="repeat" description="WD" evidence="3">
    <location>
        <begin position="1178"/>
        <end position="1213"/>
    </location>
</feature>
<dbReference type="PROSITE" id="PS00678">
    <property type="entry name" value="WD_REPEATS_1"/>
    <property type="match status" value="1"/>
</dbReference>
<dbReference type="OrthoDB" id="2325716at2759"/>
<feature type="domain" description="NWD1/2-like winged helix-turn-helix" evidence="6">
    <location>
        <begin position="562"/>
        <end position="674"/>
    </location>
</feature>
<dbReference type="Proteomes" id="UP000549394">
    <property type="component" value="Unassembled WGS sequence"/>
</dbReference>
<dbReference type="SUPFAM" id="SSF52540">
    <property type="entry name" value="P-loop containing nucleoside triphosphate hydrolases"/>
    <property type="match status" value="1"/>
</dbReference>
<dbReference type="InterPro" id="IPR019775">
    <property type="entry name" value="WD40_repeat_CS"/>
</dbReference>
<dbReference type="InterPro" id="IPR056534">
    <property type="entry name" value="Beta-prop_NWD2_C"/>
</dbReference>
<dbReference type="SUPFAM" id="SSF50998">
    <property type="entry name" value="Quinoprotein alcohol dehydrogenase-like"/>
    <property type="match status" value="1"/>
</dbReference>
<dbReference type="PANTHER" id="PTHR19871">
    <property type="entry name" value="BETA TRANSDUCIN-RELATED PROTEIN"/>
    <property type="match status" value="1"/>
</dbReference>
<dbReference type="Pfam" id="PF25469">
    <property type="entry name" value="WHD_NWD1"/>
    <property type="match status" value="1"/>
</dbReference>
<evidence type="ECO:0000256" key="1">
    <source>
        <dbReference type="ARBA" id="ARBA00022574"/>
    </source>
</evidence>
<dbReference type="Gene3D" id="2.130.10.10">
    <property type="entry name" value="YVTN repeat-like/Quinoprotein amine dehydrogenase"/>
    <property type="match status" value="2"/>
</dbReference>
<name>A0A7I8WBX1_9ANNE</name>
<dbReference type="SUPFAM" id="SSF50978">
    <property type="entry name" value="WD40 repeat-like"/>
    <property type="match status" value="1"/>
</dbReference>
<organism evidence="7 8">
    <name type="scientific">Dimorphilus gyrociliatus</name>
    <dbReference type="NCBI Taxonomy" id="2664684"/>
    <lineage>
        <taxon>Eukaryota</taxon>
        <taxon>Metazoa</taxon>
        <taxon>Spiralia</taxon>
        <taxon>Lophotrochozoa</taxon>
        <taxon>Annelida</taxon>
        <taxon>Polychaeta</taxon>
        <taxon>Polychaeta incertae sedis</taxon>
        <taxon>Dinophilidae</taxon>
        <taxon>Dimorphilus</taxon>
    </lineage>
</organism>
<dbReference type="InterPro" id="IPR001680">
    <property type="entry name" value="WD40_rpt"/>
</dbReference>
<dbReference type="Gene3D" id="1.25.40.370">
    <property type="match status" value="1"/>
</dbReference>
<proteinExistence type="predicted"/>
<dbReference type="InterPro" id="IPR015943">
    <property type="entry name" value="WD40/YVTN_repeat-like_dom_sf"/>
</dbReference>
<evidence type="ECO:0000259" key="6">
    <source>
        <dbReference type="Pfam" id="PF25469"/>
    </source>
</evidence>
<dbReference type="EMBL" id="CAJFCJ010000028">
    <property type="protein sequence ID" value="CAD5125662.1"/>
    <property type="molecule type" value="Genomic_DNA"/>
</dbReference>
<evidence type="ECO:0000256" key="3">
    <source>
        <dbReference type="PROSITE-ProRule" id="PRU00221"/>
    </source>
</evidence>
<keyword evidence="8" id="KW-1185">Reference proteome</keyword>
<dbReference type="PANTHER" id="PTHR19871:SF14">
    <property type="entry name" value="DUF4062 DOMAIN-CONTAINING PROTEIN"/>
    <property type="match status" value="1"/>
</dbReference>
<sequence>MANVYPKLKDLCREKYGLEFQVVDMRWGVRDEATDDHMTTELCMKEIENCQRLSMGPNFVVFLGQKYGYRPIPTLIKSKDFEKIRSVISSSGEPEELELMDKWYKVDNNCVPPEYILQPISSILTNFNNKRLQKLMEADQNAWWEILAKLQKILRKAVQVLFAAKQISKEELHNYYMSVTDREVINGILTAKDTHAHCLAYLRRINNLNLNMIKYARNFIDMIGKDKDGEAQKLLSTLRDVRLPQKLVKENIADFSVEWSGKEGIERETHQDYLNEFCDHFYKNVTRLIESAVENSQSLSSEAVYGEQLQHLHTCANSCQFFLGRDEILNRIKDYVQSESHEPFVLFGDSGCGKTSILAKAYSQLPLWLNAQYPQLILRFLGTSPDSSSILPLLKSLSNQICLIRNLPRNDMPDEMSPLSHYFKKLLSNATADSPLIIFLDSLDLLSAQDGAHELPWLPTVLPPNCKIVISTLIGSILKNMEKMMQTEKNYCKIEPCGEELAMGILELWLNQRKRTVSEQQWKIVMEAISKCNLPLFVRLVYDEVCRWKSYTQPRFTQLKFTIHDSVMMLLDRIENQHGKLLVSHALGYLTAAKSGVSEAELEDLLSLDEKVLNDVYQYHLPPVRRIPPLLWTRLRSDLPNYFSEREADGVNVIDWYHRQFIEASRERYFRNVNFLREVHSNIADYFRGIWGGVEKPYEYSELQRQRFFLTEKSGKSDRKVPEQPLFFTDEQGNIVRYNLRKLSELPYHLIRSNRIDLLYKEVLFNYNWLHAKLSSMPLTVILNDFEDALQTKYDREVKLVSDTLRLSASVLSRYPGMVGPQIVGRLLPYVSQYEKVRSLIEQCDTDGIERNALVPIYHCMHTPGGPLQYSLEGHPFAPFGVCITSDARYLVSVSNVFIIWDLSTGDVFRQINPGLQGIMQNLNISPNNKFATSYTNNNQIIVCNIITGEYKTVEKIAENSDSLIGSTMNDNHIVIWTSKTLYMFSIDKTDEILFKSSTDRIKIGIINVKLDSFSNRYVIWKSGDENNEDMIFELQQNQDGEVDNGFDFHNAIALSNDFTTLYACIEISDHAVAVYKRSNGKWDYDKTLAENKVPLFTLSLSDDEKYLIASHAFGFKLWNMPRDKLLDLKLPSGIRNIPTKNQTSLVLFTKNNKFAVGAVRKNIYVWSTRTGELTKTLDAHFGRIIALDCVQKENKVVSASIDKTIKVWNFDNILEDVHSLDRHEKPIDNVSLAHDAYIAACVTRNCVGIWSLESGKLLKTLSNSAHSSIVTHASITSCGKYLVSAESGQVLMWDVETGTVTQSTPQRDVQQLFLTDEDTKSIIVSKAGVSKAKCICRAIPSHDVIFEFEYNVKKFKDAVVTCDGLFLVVVSMAAKGGHEVLSVFHAKTGTKMYDMQPKYQNFKDFTHIVAMPHDPHQVALIDSDKGNLWDIKKKSFVRSIMRWNGVCSSNGKLGLYAPNRGGLELLELKKGTTSKVLIPRIAEGVHSISTLFTSNDLHVAYYHAGRRSIRVFRVKDGKQIADYKAHAEIKTMVSSKGGLSLVLGAVDGALVSLTIADPLTESSRELLGSLPSRQISHSETRRSSIAVAKQANGTKLGPAVQVTRMVAKARLAQKSRACLLS</sequence>
<dbReference type="PROSITE" id="PS50082">
    <property type="entry name" value="WD_REPEATS_2"/>
    <property type="match status" value="1"/>
</dbReference>
<dbReference type="InterPro" id="IPR011047">
    <property type="entry name" value="Quinoprotein_ADH-like_sf"/>
</dbReference>
<protein>
    <submittedName>
        <fullName evidence="7">DgyrCDS13863</fullName>
    </submittedName>
</protein>
<feature type="domain" description="NWD2 C-terminal beta-propeller" evidence="5">
    <location>
        <begin position="1218"/>
        <end position="1556"/>
    </location>
</feature>
<dbReference type="InterPro" id="IPR057588">
    <property type="entry name" value="NWD1/2-like_WH"/>
</dbReference>
<evidence type="ECO:0000259" key="4">
    <source>
        <dbReference type="Pfam" id="PF13191"/>
    </source>
</evidence>
<evidence type="ECO:0000313" key="8">
    <source>
        <dbReference type="Proteomes" id="UP000549394"/>
    </source>
</evidence>
<dbReference type="SUPFAM" id="SSF82171">
    <property type="entry name" value="DPP6 N-terminal domain-like"/>
    <property type="match status" value="1"/>
</dbReference>
<gene>
    <name evidence="7" type="ORF">DGYR_LOCUS13008</name>
</gene>
<dbReference type="InterPro" id="IPR041664">
    <property type="entry name" value="AAA_16"/>
</dbReference>
<dbReference type="Pfam" id="PF13191">
    <property type="entry name" value="AAA_16"/>
    <property type="match status" value="1"/>
</dbReference>
<dbReference type="InterPro" id="IPR036322">
    <property type="entry name" value="WD40_repeat_dom_sf"/>
</dbReference>
<keyword evidence="2" id="KW-0677">Repeat</keyword>
<reference evidence="7 8" key="1">
    <citation type="submission" date="2020-08" db="EMBL/GenBank/DDBJ databases">
        <authorList>
            <person name="Hejnol A."/>
        </authorList>
    </citation>
    <scope>NUCLEOTIDE SEQUENCE [LARGE SCALE GENOMIC DNA]</scope>
</reference>
<accession>A0A7I8WBX1</accession>
<keyword evidence="1 3" id="KW-0853">WD repeat</keyword>
<dbReference type="SMART" id="SM00320">
    <property type="entry name" value="WD40"/>
    <property type="match status" value="7"/>
</dbReference>
<dbReference type="Pfam" id="PF23586">
    <property type="entry name" value="Beta-prop_NWD2_C"/>
    <property type="match status" value="1"/>
</dbReference>
<comment type="caution">
    <text evidence="7">The sequence shown here is derived from an EMBL/GenBank/DDBJ whole genome shotgun (WGS) entry which is preliminary data.</text>
</comment>
<dbReference type="PROSITE" id="PS50294">
    <property type="entry name" value="WD_REPEATS_REGION"/>
    <property type="match status" value="1"/>
</dbReference>
<dbReference type="InterPro" id="IPR052752">
    <property type="entry name" value="NACHT-WD_repeat"/>
</dbReference>
<feature type="domain" description="Orc1-like AAA ATPase" evidence="4">
    <location>
        <begin position="322"/>
        <end position="463"/>
    </location>
</feature>
<evidence type="ECO:0000313" key="7">
    <source>
        <dbReference type="EMBL" id="CAD5125662.1"/>
    </source>
</evidence>
<evidence type="ECO:0000259" key="5">
    <source>
        <dbReference type="Pfam" id="PF23586"/>
    </source>
</evidence>
<dbReference type="Pfam" id="PF00400">
    <property type="entry name" value="WD40"/>
    <property type="match status" value="1"/>
</dbReference>
<dbReference type="Gene3D" id="3.40.50.300">
    <property type="entry name" value="P-loop containing nucleotide triphosphate hydrolases"/>
    <property type="match status" value="1"/>
</dbReference>
<evidence type="ECO:0000256" key="2">
    <source>
        <dbReference type="ARBA" id="ARBA00022737"/>
    </source>
</evidence>